<dbReference type="SUPFAM" id="SSF81321">
    <property type="entry name" value="Family A G protein-coupled receptor-like"/>
    <property type="match status" value="1"/>
</dbReference>
<feature type="transmembrane region" description="Helical" evidence="10">
    <location>
        <begin position="78"/>
        <end position="96"/>
    </location>
</feature>
<keyword evidence="6" id="KW-0297">G-protein coupled receptor</keyword>
<dbReference type="InterPro" id="IPR000276">
    <property type="entry name" value="GPCR_Rhodpsn"/>
</dbReference>
<keyword evidence="13" id="KW-1185">Reference proteome</keyword>
<evidence type="ECO:0000256" key="3">
    <source>
        <dbReference type="ARBA" id="ARBA00022692"/>
    </source>
</evidence>
<sequence length="286" mass="32582">QIQENMKILSNLTSKSPTFLLTAIPGFQSAHAWISVPFCCLYAVALSGNSIILFIIVTQHSLHEPMFYFLSMLSATDLGLTLSTMSTTLGILWFDARKISLDACITQMFFLHQFTVMESGGLVIMAFDHYVAICNPLRYTTDLPSFRTIQMGLFMILRTVTTLTPLLLLFKALSFYRMNVLSHSHCYHPEQIASIYHASPCLQYHFSRRKIQGLQHLCLPHWSSCCILHPMISLSLIYCYSWSFPKVVHLIMTNVCLLLLPALNPIIYSVKTRHIHKVVFTVLLTK</sequence>
<evidence type="ECO:0000256" key="6">
    <source>
        <dbReference type="ARBA" id="ARBA00023040"/>
    </source>
</evidence>
<dbReference type="Ensembl" id="ENSCLAT00000024503.1">
    <property type="protein sequence ID" value="ENSCLAP00000024268.1"/>
    <property type="gene ID" value="ENSCLAG00000016659.1"/>
</dbReference>
<dbReference type="AlphaFoldDB" id="A0A8C2W2L9"/>
<reference evidence="12" key="2">
    <citation type="submission" date="2025-09" db="UniProtKB">
        <authorList>
            <consortium name="Ensembl"/>
        </authorList>
    </citation>
    <scope>IDENTIFICATION</scope>
</reference>
<keyword evidence="5 10" id="KW-1133">Transmembrane helix</keyword>
<dbReference type="Pfam" id="PF13853">
    <property type="entry name" value="7tm_4"/>
    <property type="match status" value="2"/>
</dbReference>
<evidence type="ECO:0000256" key="10">
    <source>
        <dbReference type="SAM" id="Phobius"/>
    </source>
</evidence>
<dbReference type="PRINTS" id="PR00237">
    <property type="entry name" value="GPCRRHODOPSN"/>
</dbReference>
<name>A0A8C2W2L9_CHILA</name>
<evidence type="ECO:0000256" key="4">
    <source>
        <dbReference type="ARBA" id="ARBA00022725"/>
    </source>
</evidence>
<comment type="subcellular location">
    <subcellularLocation>
        <location evidence="1">Membrane</location>
        <topology evidence="1">Multi-pass membrane protein</topology>
    </subcellularLocation>
</comment>
<dbReference type="Proteomes" id="UP000694398">
    <property type="component" value="Unassembled WGS sequence"/>
</dbReference>
<keyword evidence="2" id="KW-0716">Sensory transduction</keyword>
<evidence type="ECO:0000259" key="11">
    <source>
        <dbReference type="PROSITE" id="PS50262"/>
    </source>
</evidence>
<proteinExistence type="predicted"/>
<evidence type="ECO:0000256" key="9">
    <source>
        <dbReference type="ARBA" id="ARBA00023224"/>
    </source>
</evidence>
<protein>
    <submittedName>
        <fullName evidence="12">Olfactory receptor family 51 subfamily F member 1</fullName>
    </submittedName>
</protein>
<dbReference type="InterPro" id="IPR050402">
    <property type="entry name" value="OR51/52/56-like"/>
</dbReference>
<keyword evidence="8" id="KW-0675">Receptor</keyword>
<dbReference type="GO" id="GO:0004984">
    <property type="term" value="F:olfactory receptor activity"/>
    <property type="evidence" value="ECO:0007669"/>
    <property type="project" value="InterPro"/>
</dbReference>
<dbReference type="PANTHER" id="PTHR26450">
    <property type="entry name" value="OLFACTORY RECEPTOR 56B1-RELATED"/>
    <property type="match status" value="1"/>
</dbReference>
<keyword evidence="9" id="KW-0807">Transducer</keyword>
<dbReference type="Gene3D" id="1.20.1070.10">
    <property type="entry name" value="Rhodopsin 7-helix transmembrane proteins"/>
    <property type="match status" value="1"/>
</dbReference>
<feature type="transmembrane region" description="Helical" evidence="10">
    <location>
        <begin position="247"/>
        <end position="267"/>
    </location>
</feature>
<dbReference type="PANTHER" id="PTHR26450:SF46">
    <property type="entry name" value="OLFACTORY RECEPTOR 51F1"/>
    <property type="match status" value="1"/>
</dbReference>
<feature type="domain" description="G-protein coupled receptors family 1 profile" evidence="11">
    <location>
        <begin position="48"/>
        <end position="186"/>
    </location>
</feature>
<evidence type="ECO:0000256" key="1">
    <source>
        <dbReference type="ARBA" id="ARBA00004141"/>
    </source>
</evidence>
<feature type="transmembrane region" description="Helical" evidence="10">
    <location>
        <begin position="32"/>
        <end position="58"/>
    </location>
</feature>
<evidence type="ECO:0000256" key="2">
    <source>
        <dbReference type="ARBA" id="ARBA00022606"/>
    </source>
</evidence>
<dbReference type="InterPro" id="IPR000725">
    <property type="entry name" value="Olfact_rcpt"/>
</dbReference>
<keyword evidence="4" id="KW-0552">Olfaction</keyword>
<organism evidence="12 13">
    <name type="scientific">Chinchilla lanigera</name>
    <name type="common">Long-tailed chinchilla</name>
    <name type="synonym">Chinchilla villidera</name>
    <dbReference type="NCBI Taxonomy" id="34839"/>
    <lineage>
        <taxon>Eukaryota</taxon>
        <taxon>Metazoa</taxon>
        <taxon>Chordata</taxon>
        <taxon>Craniata</taxon>
        <taxon>Vertebrata</taxon>
        <taxon>Euteleostomi</taxon>
        <taxon>Mammalia</taxon>
        <taxon>Eutheria</taxon>
        <taxon>Euarchontoglires</taxon>
        <taxon>Glires</taxon>
        <taxon>Rodentia</taxon>
        <taxon>Hystricomorpha</taxon>
        <taxon>Chinchillidae</taxon>
        <taxon>Chinchilla</taxon>
    </lineage>
</organism>
<evidence type="ECO:0000313" key="13">
    <source>
        <dbReference type="Proteomes" id="UP000694398"/>
    </source>
</evidence>
<dbReference type="GO" id="GO:0005886">
    <property type="term" value="C:plasma membrane"/>
    <property type="evidence" value="ECO:0007669"/>
    <property type="project" value="TreeGrafter"/>
</dbReference>
<feature type="transmembrane region" description="Helical" evidence="10">
    <location>
        <begin position="217"/>
        <end position="241"/>
    </location>
</feature>
<dbReference type="GO" id="GO:0004930">
    <property type="term" value="F:G protein-coupled receptor activity"/>
    <property type="evidence" value="ECO:0007669"/>
    <property type="project" value="UniProtKB-KW"/>
</dbReference>
<dbReference type="GeneTree" id="ENSGT00940000162153"/>
<feature type="transmembrane region" description="Helical" evidence="10">
    <location>
        <begin position="151"/>
        <end position="170"/>
    </location>
</feature>
<evidence type="ECO:0000256" key="8">
    <source>
        <dbReference type="ARBA" id="ARBA00023170"/>
    </source>
</evidence>
<feature type="transmembrane region" description="Helical" evidence="10">
    <location>
        <begin position="108"/>
        <end position="131"/>
    </location>
</feature>
<evidence type="ECO:0000256" key="5">
    <source>
        <dbReference type="ARBA" id="ARBA00022989"/>
    </source>
</evidence>
<reference evidence="12" key="1">
    <citation type="submission" date="2025-08" db="UniProtKB">
        <authorList>
            <consortium name="Ensembl"/>
        </authorList>
    </citation>
    <scope>IDENTIFICATION</scope>
</reference>
<keyword evidence="3 10" id="KW-0812">Transmembrane</keyword>
<evidence type="ECO:0000256" key="7">
    <source>
        <dbReference type="ARBA" id="ARBA00023136"/>
    </source>
</evidence>
<dbReference type="InterPro" id="IPR017452">
    <property type="entry name" value="GPCR_Rhodpsn_7TM"/>
</dbReference>
<gene>
    <name evidence="12" type="primary">OR51F1</name>
</gene>
<keyword evidence="7 10" id="KW-0472">Membrane</keyword>
<evidence type="ECO:0000313" key="12">
    <source>
        <dbReference type="Ensembl" id="ENSCLAP00000024268.1"/>
    </source>
</evidence>
<accession>A0A8C2W2L9</accession>
<dbReference type="PROSITE" id="PS50262">
    <property type="entry name" value="G_PROTEIN_RECEP_F1_2"/>
    <property type="match status" value="1"/>
</dbReference>